<accession>A0A0F9AX80</accession>
<evidence type="ECO:0000313" key="1">
    <source>
        <dbReference type="EMBL" id="KKK76886.1"/>
    </source>
</evidence>
<dbReference type="AlphaFoldDB" id="A0A0F9AX80"/>
<reference evidence="1" key="1">
    <citation type="journal article" date="2015" name="Nature">
        <title>Complex archaea that bridge the gap between prokaryotes and eukaryotes.</title>
        <authorList>
            <person name="Spang A."/>
            <person name="Saw J.H."/>
            <person name="Jorgensen S.L."/>
            <person name="Zaremba-Niedzwiedzka K."/>
            <person name="Martijn J."/>
            <person name="Lind A.E."/>
            <person name="van Eijk R."/>
            <person name="Schleper C."/>
            <person name="Guy L."/>
            <person name="Ettema T.J."/>
        </authorList>
    </citation>
    <scope>NUCLEOTIDE SEQUENCE</scope>
</reference>
<feature type="non-terminal residue" evidence="1">
    <location>
        <position position="1"/>
    </location>
</feature>
<gene>
    <name evidence="1" type="ORF">LCGC14_2859160</name>
</gene>
<proteinExistence type="predicted"/>
<protein>
    <submittedName>
        <fullName evidence="1">Uncharacterized protein</fullName>
    </submittedName>
</protein>
<comment type="caution">
    <text evidence="1">The sequence shown here is derived from an EMBL/GenBank/DDBJ whole genome shotgun (WGS) entry which is preliminary data.</text>
</comment>
<name>A0A0F9AX80_9ZZZZ</name>
<organism evidence="1">
    <name type="scientific">marine sediment metagenome</name>
    <dbReference type="NCBI Taxonomy" id="412755"/>
    <lineage>
        <taxon>unclassified sequences</taxon>
        <taxon>metagenomes</taxon>
        <taxon>ecological metagenomes</taxon>
    </lineage>
</organism>
<sequence>SGDILVMHIEVGRMPPQRIQEYIKRIKTHLNERMVQPLNEKGIEIVFSPMRDCVPTLMFSSIRQDDNASEEETKIVSVSAELTEAINEVNG</sequence>
<dbReference type="EMBL" id="LAZR01055212">
    <property type="protein sequence ID" value="KKK76886.1"/>
    <property type="molecule type" value="Genomic_DNA"/>
</dbReference>